<feature type="chain" id="PRO_5032298496" evidence="4">
    <location>
        <begin position="29"/>
        <end position="437"/>
    </location>
</feature>
<reference evidence="6 7" key="1">
    <citation type="submission" date="2020-08" db="EMBL/GenBank/DDBJ databases">
        <title>Genomic Encyclopedia of Type Strains, Phase IV (KMG-IV): sequencing the most valuable type-strain genomes for metagenomic binning, comparative biology and taxonomic classification.</title>
        <authorList>
            <person name="Goeker M."/>
        </authorList>
    </citation>
    <scope>NUCLEOTIDE SEQUENCE [LARGE SCALE GENOMIC DNA]</scope>
    <source>
        <strain evidence="6 7">DSM 17498</strain>
    </source>
</reference>
<feature type="domain" description="Leucine-binding protein" evidence="5">
    <location>
        <begin position="33"/>
        <end position="387"/>
    </location>
</feature>
<feature type="signal peptide" evidence="4">
    <location>
        <begin position="1"/>
        <end position="28"/>
    </location>
</feature>
<proteinExistence type="inferred from homology"/>
<dbReference type="EMBL" id="JACHIJ010000013">
    <property type="protein sequence ID" value="MBB5055226.1"/>
    <property type="molecule type" value="Genomic_DNA"/>
</dbReference>
<organism evidence="6 7">
    <name type="scientific">Afipia massiliensis</name>
    <dbReference type="NCBI Taxonomy" id="211460"/>
    <lineage>
        <taxon>Bacteria</taxon>
        <taxon>Pseudomonadati</taxon>
        <taxon>Pseudomonadota</taxon>
        <taxon>Alphaproteobacteria</taxon>
        <taxon>Hyphomicrobiales</taxon>
        <taxon>Nitrobacteraceae</taxon>
        <taxon>Afipia</taxon>
    </lineage>
</organism>
<dbReference type="Pfam" id="PF13458">
    <property type="entry name" value="Peripla_BP_6"/>
    <property type="match status" value="1"/>
</dbReference>
<protein>
    <submittedName>
        <fullName evidence="6">Branched-chain amino acid transport system substrate-binding protein</fullName>
    </submittedName>
</protein>
<dbReference type="Gene3D" id="3.40.50.2300">
    <property type="match status" value="2"/>
</dbReference>
<gene>
    <name evidence="6" type="ORF">HNQ36_005237</name>
</gene>
<dbReference type="GO" id="GO:0006865">
    <property type="term" value="P:amino acid transport"/>
    <property type="evidence" value="ECO:0007669"/>
    <property type="project" value="UniProtKB-KW"/>
</dbReference>
<evidence type="ECO:0000259" key="5">
    <source>
        <dbReference type="Pfam" id="PF13458"/>
    </source>
</evidence>
<comment type="similarity">
    <text evidence="1">Belongs to the leucine-binding protein family.</text>
</comment>
<evidence type="ECO:0000313" key="6">
    <source>
        <dbReference type="EMBL" id="MBB5055226.1"/>
    </source>
</evidence>
<dbReference type="CDD" id="cd06330">
    <property type="entry name" value="PBP1_As_SBP-like"/>
    <property type="match status" value="1"/>
</dbReference>
<dbReference type="InterPro" id="IPR028082">
    <property type="entry name" value="Peripla_BP_I"/>
</dbReference>
<dbReference type="SUPFAM" id="SSF53822">
    <property type="entry name" value="Periplasmic binding protein-like I"/>
    <property type="match status" value="1"/>
</dbReference>
<accession>A0A840NEW5</accession>
<name>A0A840NEW5_9BRAD</name>
<dbReference type="Proteomes" id="UP000521227">
    <property type="component" value="Unassembled WGS sequence"/>
</dbReference>
<dbReference type="PANTHER" id="PTHR30483:SF37">
    <property type="entry name" value="ABC TRANSPORTER SUBSTRATE-BINDING PROTEIN"/>
    <property type="match status" value="1"/>
</dbReference>
<dbReference type="RefSeq" id="WP_040427153.1">
    <property type="nucleotide sequence ID" value="NZ_JACHIJ010000013.1"/>
</dbReference>
<keyword evidence="3" id="KW-0813">Transport</keyword>
<evidence type="ECO:0000313" key="7">
    <source>
        <dbReference type="Proteomes" id="UP000521227"/>
    </source>
</evidence>
<comment type="caution">
    <text evidence="6">The sequence shown here is derived from an EMBL/GenBank/DDBJ whole genome shotgun (WGS) entry which is preliminary data.</text>
</comment>
<keyword evidence="2 4" id="KW-0732">Signal</keyword>
<evidence type="ECO:0000256" key="3">
    <source>
        <dbReference type="ARBA" id="ARBA00022970"/>
    </source>
</evidence>
<evidence type="ECO:0000256" key="1">
    <source>
        <dbReference type="ARBA" id="ARBA00010062"/>
    </source>
</evidence>
<dbReference type="InterPro" id="IPR028081">
    <property type="entry name" value="Leu-bd"/>
</dbReference>
<evidence type="ECO:0000256" key="2">
    <source>
        <dbReference type="ARBA" id="ARBA00022729"/>
    </source>
</evidence>
<evidence type="ECO:0000256" key="4">
    <source>
        <dbReference type="SAM" id="SignalP"/>
    </source>
</evidence>
<keyword evidence="3" id="KW-0029">Amino-acid transport</keyword>
<sequence>MPITRTKRLLSAAISTLSLLGLAQTACAQGQTFKLGIVTFTSGPGAESFGVPAWNSAKMLADAFNQGGQLPPPYDKIGLGGLKVEASVIDENGGTTKQVQELRNAYDRDGYDAVIGYISSSNCLAGAPVAEELKKILILFDCGTPRIFEDNKYRYVFRATAHATMDNVAMARYIAKRKLKSDDVGGINPDYAYGRDNWKDFQQSMVKLNDKAKIKSELWPKFGAGQYGTEISALLQANPQIVHTSLWGGDLQAFILQGAPRNLFKDRHVAIIAADHVFQPLGSRMPNDVLVGARGENGPFAAKSALNDWFVAAYEKQFAGQVPSQAPYRMAQSVLALKLAVDKAAAANGGKKPTADQIADALTGLEWEAPSGRIKMALGDGHQAIQANAIGLTKWNPATKRVEVVEVERFAAECVNPPVNVKSEEWIAQGFPEAKCN</sequence>
<dbReference type="PANTHER" id="PTHR30483">
    <property type="entry name" value="LEUCINE-SPECIFIC-BINDING PROTEIN"/>
    <property type="match status" value="1"/>
</dbReference>
<dbReference type="AlphaFoldDB" id="A0A840NEW5"/>
<dbReference type="InterPro" id="IPR051010">
    <property type="entry name" value="BCAA_transport"/>
</dbReference>